<organism evidence="2 3">
    <name type="scientific">Haemaphysalis longicornis</name>
    <name type="common">Bush tick</name>
    <dbReference type="NCBI Taxonomy" id="44386"/>
    <lineage>
        <taxon>Eukaryota</taxon>
        <taxon>Metazoa</taxon>
        <taxon>Ecdysozoa</taxon>
        <taxon>Arthropoda</taxon>
        <taxon>Chelicerata</taxon>
        <taxon>Arachnida</taxon>
        <taxon>Acari</taxon>
        <taxon>Parasitiformes</taxon>
        <taxon>Ixodida</taxon>
        <taxon>Ixodoidea</taxon>
        <taxon>Ixodidae</taxon>
        <taxon>Haemaphysalinae</taxon>
        <taxon>Haemaphysalis</taxon>
    </lineage>
</organism>
<feature type="compositionally biased region" description="Polar residues" evidence="1">
    <location>
        <begin position="80"/>
        <end position="96"/>
    </location>
</feature>
<evidence type="ECO:0000313" key="3">
    <source>
        <dbReference type="Proteomes" id="UP000821853"/>
    </source>
</evidence>
<gene>
    <name evidence="2" type="ORF">HPB48_016310</name>
</gene>
<sequence>MPVMRGDWASQGRLPPPGKKGLLRLRVTQPAGKTTKLAANPRCKLCGGPHPSGNGKCRNKYKTPFVVRHRQAASKERPHNGSNDIRSASTSQNYPNRSVPAQARQRSRADTEGKSAENNNERGRSLSNNRETGATVTSVTLPRARREEPRKEREADLLPAEAERTTPAAAKWPRSGKS</sequence>
<proteinExistence type="predicted"/>
<evidence type="ECO:0000256" key="1">
    <source>
        <dbReference type="SAM" id="MobiDB-lite"/>
    </source>
</evidence>
<feature type="region of interest" description="Disordered" evidence="1">
    <location>
        <begin position="1"/>
        <end position="178"/>
    </location>
</feature>
<comment type="caution">
    <text evidence="2">The sequence shown here is derived from an EMBL/GenBank/DDBJ whole genome shotgun (WGS) entry which is preliminary data.</text>
</comment>
<evidence type="ECO:0000313" key="2">
    <source>
        <dbReference type="EMBL" id="KAH9360141.1"/>
    </source>
</evidence>
<feature type="compositionally biased region" description="Basic residues" evidence="1">
    <location>
        <begin position="57"/>
        <end position="72"/>
    </location>
</feature>
<dbReference type="AlphaFoldDB" id="A0A9J6FB11"/>
<dbReference type="VEuPathDB" id="VectorBase:HLOH_046138"/>
<accession>A0A9J6FB11</accession>
<feature type="compositionally biased region" description="Basic and acidic residues" evidence="1">
    <location>
        <begin position="144"/>
        <end position="164"/>
    </location>
</feature>
<name>A0A9J6FB11_HAELO</name>
<feature type="compositionally biased region" description="Polar residues" evidence="1">
    <location>
        <begin position="125"/>
        <end position="140"/>
    </location>
</feature>
<keyword evidence="3" id="KW-1185">Reference proteome</keyword>
<reference evidence="2 3" key="1">
    <citation type="journal article" date="2020" name="Cell">
        <title>Large-Scale Comparative Analyses of Tick Genomes Elucidate Their Genetic Diversity and Vector Capacities.</title>
        <authorList>
            <consortium name="Tick Genome and Microbiome Consortium (TIGMIC)"/>
            <person name="Jia N."/>
            <person name="Wang J."/>
            <person name="Shi W."/>
            <person name="Du L."/>
            <person name="Sun Y."/>
            <person name="Zhan W."/>
            <person name="Jiang J.F."/>
            <person name="Wang Q."/>
            <person name="Zhang B."/>
            <person name="Ji P."/>
            <person name="Bell-Sakyi L."/>
            <person name="Cui X.M."/>
            <person name="Yuan T.T."/>
            <person name="Jiang B.G."/>
            <person name="Yang W.F."/>
            <person name="Lam T.T."/>
            <person name="Chang Q.C."/>
            <person name="Ding S.J."/>
            <person name="Wang X.J."/>
            <person name="Zhu J.G."/>
            <person name="Ruan X.D."/>
            <person name="Zhao L."/>
            <person name="Wei J.T."/>
            <person name="Ye R.Z."/>
            <person name="Que T.C."/>
            <person name="Du C.H."/>
            <person name="Zhou Y.H."/>
            <person name="Cheng J.X."/>
            <person name="Dai P.F."/>
            <person name="Guo W.B."/>
            <person name="Han X.H."/>
            <person name="Huang E.J."/>
            <person name="Li L.F."/>
            <person name="Wei W."/>
            <person name="Gao Y.C."/>
            <person name="Liu J.Z."/>
            <person name="Shao H.Z."/>
            <person name="Wang X."/>
            <person name="Wang C.C."/>
            <person name="Yang T.C."/>
            <person name="Huo Q.B."/>
            <person name="Li W."/>
            <person name="Chen H.Y."/>
            <person name="Chen S.E."/>
            <person name="Zhou L.G."/>
            <person name="Ni X.B."/>
            <person name="Tian J.H."/>
            <person name="Sheng Y."/>
            <person name="Liu T."/>
            <person name="Pan Y.S."/>
            <person name="Xia L.Y."/>
            <person name="Li J."/>
            <person name="Zhao F."/>
            <person name="Cao W.C."/>
        </authorList>
    </citation>
    <scope>NUCLEOTIDE SEQUENCE [LARGE SCALE GENOMIC DNA]</scope>
    <source>
        <strain evidence="2">HaeL-2018</strain>
    </source>
</reference>
<feature type="compositionally biased region" description="Basic and acidic residues" evidence="1">
    <location>
        <begin position="107"/>
        <end position="124"/>
    </location>
</feature>
<protein>
    <submittedName>
        <fullName evidence="2">Uncharacterized protein</fullName>
    </submittedName>
</protein>
<dbReference type="Proteomes" id="UP000821853">
    <property type="component" value="Chromosome 1"/>
</dbReference>
<dbReference type="EMBL" id="JABSTR010000001">
    <property type="protein sequence ID" value="KAH9360141.1"/>
    <property type="molecule type" value="Genomic_DNA"/>
</dbReference>